<feature type="domain" description="DUF83" evidence="13">
    <location>
        <begin position="4"/>
        <end position="161"/>
    </location>
</feature>
<comment type="caution">
    <text evidence="14">The sequence shown here is derived from an EMBL/GenBank/DDBJ whole genome shotgun (WGS) entry which is preliminary data.</text>
</comment>
<evidence type="ECO:0000256" key="10">
    <source>
        <dbReference type="ARBA" id="ARBA00023118"/>
    </source>
</evidence>
<name>A0A430AL83_9ENTE</name>
<protein>
    <recommendedName>
        <fullName evidence="12">CRISPR-associated exonuclease Cas4</fullName>
        <ecNumber evidence="12">3.1.12.1</ecNumber>
    </recommendedName>
</protein>
<evidence type="ECO:0000256" key="9">
    <source>
        <dbReference type="ARBA" id="ARBA00023014"/>
    </source>
</evidence>
<comment type="similarity">
    <text evidence="12">Belongs to the CRISPR-associated exonuclease Cas4 family.</text>
</comment>
<keyword evidence="3" id="KW-0547">Nucleotide-binding</keyword>
<comment type="function">
    <text evidence="12">CRISPR (clustered regularly interspaced short palindromic repeat) is an adaptive immune system that provides protection against mobile genetic elements (viruses, transposable elements and conjugative plasmids). CRISPR clusters contain sequences complementary to antecedent mobile elements and target invading nucleic acids. CRISPR clusters are transcribed and processed into CRISPR RNA (crRNA).</text>
</comment>
<sequence>MRITGTMINYYFICQRKLWCFTHHLNFEEGHQNVELGKLIDEASYSREKKQIMIDGTINVDFIQDWKVVHEVKKSRAMEESAEWQVKYYLYFMRERGIEVEKGILDYPKIRKRKEIFLTQKDGNKLKEILDEIKNIAHLEKAPTTINSKICKKCAYYEYCYC</sequence>
<evidence type="ECO:0000256" key="6">
    <source>
        <dbReference type="ARBA" id="ARBA00022839"/>
    </source>
</evidence>
<evidence type="ECO:0000256" key="7">
    <source>
        <dbReference type="ARBA" id="ARBA00022840"/>
    </source>
</evidence>
<evidence type="ECO:0000256" key="5">
    <source>
        <dbReference type="ARBA" id="ARBA00022806"/>
    </source>
</evidence>
<dbReference type="GO" id="GO:0004386">
    <property type="term" value="F:helicase activity"/>
    <property type="evidence" value="ECO:0007669"/>
    <property type="project" value="UniProtKB-KW"/>
</dbReference>
<accession>A0A430AL83</accession>
<keyword evidence="7" id="KW-0067">ATP-binding</keyword>
<evidence type="ECO:0000256" key="12">
    <source>
        <dbReference type="RuleBase" id="RU365022"/>
    </source>
</evidence>
<dbReference type="Gene3D" id="3.90.320.10">
    <property type="match status" value="1"/>
</dbReference>
<comment type="cofactor">
    <cofactor evidence="12">
        <name>Mg(2+)</name>
        <dbReference type="ChEBI" id="CHEBI:18420"/>
    </cofactor>
    <cofactor evidence="12">
        <name>Mn(2+)</name>
        <dbReference type="ChEBI" id="CHEBI:29035"/>
    </cofactor>
    <text evidence="12">Mg(2+) or Mn(2+) required for ssDNA cleavage activity.</text>
</comment>
<dbReference type="InterPro" id="IPR011604">
    <property type="entry name" value="PDDEXK-like_dom_sf"/>
</dbReference>
<dbReference type="InterPro" id="IPR013343">
    <property type="entry name" value="CRISPR-assoc_prot_Cas4"/>
</dbReference>
<dbReference type="RefSeq" id="WP_126823426.1">
    <property type="nucleotide sequence ID" value="NZ_JBHLWU010000001.1"/>
</dbReference>
<dbReference type="GO" id="GO:0051607">
    <property type="term" value="P:defense response to virus"/>
    <property type="evidence" value="ECO:0007669"/>
    <property type="project" value="UniProtKB-KW"/>
</dbReference>
<evidence type="ECO:0000256" key="8">
    <source>
        <dbReference type="ARBA" id="ARBA00023004"/>
    </source>
</evidence>
<keyword evidence="2 12" id="KW-0479">Metal-binding</keyword>
<keyword evidence="5" id="KW-0347">Helicase</keyword>
<reference evidence="14 15" key="1">
    <citation type="submission" date="2017-05" db="EMBL/GenBank/DDBJ databases">
        <title>Vagococcus spp. assemblies.</title>
        <authorList>
            <person name="Gulvik C.A."/>
        </authorList>
    </citation>
    <scope>NUCLEOTIDE SEQUENCE [LARGE SCALE GENOMIC DNA]</scope>
    <source>
        <strain evidence="14 15">DSM 24756</strain>
    </source>
</reference>
<dbReference type="GO" id="GO:0051536">
    <property type="term" value="F:iron-sulfur cluster binding"/>
    <property type="evidence" value="ECO:0007669"/>
    <property type="project" value="UniProtKB-KW"/>
</dbReference>
<gene>
    <name evidence="14" type="ORF">CBF30_05265</name>
</gene>
<dbReference type="EMBL" id="NGJZ01000001">
    <property type="protein sequence ID" value="RSU08637.1"/>
    <property type="molecule type" value="Genomic_DNA"/>
</dbReference>
<evidence type="ECO:0000256" key="3">
    <source>
        <dbReference type="ARBA" id="ARBA00022741"/>
    </source>
</evidence>
<evidence type="ECO:0000256" key="4">
    <source>
        <dbReference type="ARBA" id="ARBA00022801"/>
    </source>
</evidence>
<keyword evidence="9 12" id="KW-0411">Iron-sulfur</keyword>
<organism evidence="14 15">
    <name type="scientific">Vagococcus entomophilus</name>
    <dbReference type="NCBI Taxonomy" id="1160095"/>
    <lineage>
        <taxon>Bacteria</taxon>
        <taxon>Bacillati</taxon>
        <taxon>Bacillota</taxon>
        <taxon>Bacilli</taxon>
        <taxon>Lactobacillales</taxon>
        <taxon>Enterococcaceae</taxon>
        <taxon>Vagococcus</taxon>
    </lineage>
</organism>
<dbReference type="AlphaFoldDB" id="A0A430AL83"/>
<keyword evidence="6 12" id="KW-0269">Exonuclease</keyword>
<dbReference type="GO" id="GO:0005524">
    <property type="term" value="F:ATP binding"/>
    <property type="evidence" value="ECO:0007669"/>
    <property type="project" value="UniProtKB-KW"/>
</dbReference>
<comment type="cofactor">
    <cofactor evidence="12">
        <name>iron-sulfur cluster</name>
        <dbReference type="ChEBI" id="CHEBI:30408"/>
    </cofactor>
</comment>
<keyword evidence="10 12" id="KW-0051">Antiviral defense</keyword>
<dbReference type="Pfam" id="PF01930">
    <property type="entry name" value="Cas_Cas4"/>
    <property type="match status" value="1"/>
</dbReference>
<evidence type="ECO:0000313" key="14">
    <source>
        <dbReference type="EMBL" id="RSU08637.1"/>
    </source>
</evidence>
<dbReference type="PANTHER" id="PTHR37168">
    <property type="entry name" value="CRISPR-ASSOCIATED EXONUCLEASE CAS4"/>
    <property type="match status" value="1"/>
</dbReference>
<evidence type="ECO:0000313" key="15">
    <source>
        <dbReference type="Proteomes" id="UP000288669"/>
    </source>
</evidence>
<proteinExistence type="inferred from homology"/>
<evidence type="ECO:0000256" key="2">
    <source>
        <dbReference type="ARBA" id="ARBA00022723"/>
    </source>
</evidence>
<evidence type="ECO:0000256" key="1">
    <source>
        <dbReference type="ARBA" id="ARBA00022722"/>
    </source>
</evidence>
<evidence type="ECO:0000256" key="11">
    <source>
        <dbReference type="ARBA" id="ARBA00023211"/>
    </source>
</evidence>
<keyword evidence="11 12" id="KW-0464">Manganese</keyword>
<evidence type="ECO:0000259" key="13">
    <source>
        <dbReference type="Pfam" id="PF01930"/>
    </source>
</evidence>
<keyword evidence="1 12" id="KW-0540">Nuclease</keyword>
<dbReference type="GO" id="GO:0004527">
    <property type="term" value="F:exonuclease activity"/>
    <property type="evidence" value="ECO:0007669"/>
    <property type="project" value="UniProtKB-KW"/>
</dbReference>
<keyword evidence="8 12" id="KW-0408">Iron</keyword>
<dbReference type="InterPro" id="IPR022765">
    <property type="entry name" value="Dna2/Cas4_DUF83"/>
</dbReference>
<keyword evidence="4 12" id="KW-0378">Hydrolase</keyword>
<dbReference type="PANTHER" id="PTHR37168:SF1">
    <property type="entry name" value="CRISPR-ASSOCIATED EXONUCLEASE CAS4"/>
    <property type="match status" value="1"/>
</dbReference>
<dbReference type="GO" id="GO:0046872">
    <property type="term" value="F:metal ion binding"/>
    <property type="evidence" value="ECO:0007669"/>
    <property type="project" value="UniProtKB-KW"/>
</dbReference>
<dbReference type="NCBIfam" id="TIGR00372">
    <property type="entry name" value="cas4"/>
    <property type="match status" value="1"/>
</dbReference>
<dbReference type="OrthoDB" id="9794720at2"/>
<dbReference type="Proteomes" id="UP000288669">
    <property type="component" value="Unassembled WGS sequence"/>
</dbReference>
<keyword evidence="15" id="KW-1185">Reference proteome</keyword>
<dbReference type="EC" id="3.1.12.1" evidence="12"/>